<dbReference type="Proteomes" id="UP001163105">
    <property type="component" value="Unassembled WGS sequence"/>
</dbReference>
<accession>A0AB34FMQ2</accession>
<feature type="compositionally biased region" description="Polar residues" evidence="6">
    <location>
        <begin position="339"/>
        <end position="348"/>
    </location>
</feature>
<feature type="region of interest" description="Disordered" evidence="6">
    <location>
        <begin position="481"/>
        <end position="526"/>
    </location>
</feature>
<dbReference type="GO" id="GO:0010468">
    <property type="term" value="P:regulation of gene expression"/>
    <property type="evidence" value="ECO:0007669"/>
    <property type="project" value="UniProtKB-ARBA"/>
</dbReference>
<keyword evidence="2" id="KW-0678">Repressor</keyword>
<keyword evidence="8" id="KW-1185">Reference proteome</keyword>
<comment type="caution">
    <text evidence="7">The sequence shown here is derived from an EMBL/GenBank/DDBJ whole genome shotgun (WGS) entry which is preliminary data.</text>
</comment>
<keyword evidence="3" id="KW-0805">Transcription regulation</keyword>
<evidence type="ECO:0000256" key="1">
    <source>
        <dbReference type="ARBA" id="ARBA00004123"/>
    </source>
</evidence>
<dbReference type="EMBL" id="JAQHRD010000006">
    <property type="protein sequence ID" value="KAJ6439646.1"/>
    <property type="molecule type" value="Genomic_DNA"/>
</dbReference>
<gene>
    <name evidence="7" type="ORF">O9K51_07536</name>
</gene>
<evidence type="ECO:0000256" key="4">
    <source>
        <dbReference type="ARBA" id="ARBA00023163"/>
    </source>
</evidence>
<name>A0AB34FMQ2_9HYPO</name>
<feature type="region of interest" description="Disordered" evidence="6">
    <location>
        <begin position="1"/>
        <end position="34"/>
    </location>
</feature>
<reference evidence="7" key="1">
    <citation type="submission" date="2023-01" db="EMBL/GenBank/DDBJ databases">
        <title>The growth and conidiation of Purpureocillium lavendulum are regulated by nitrogen source and histone H3K14 acetylation.</title>
        <authorList>
            <person name="Tang P."/>
            <person name="Han J."/>
            <person name="Zhang C."/>
            <person name="Tang P."/>
            <person name="Qi F."/>
            <person name="Zhang K."/>
            <person name="Liang L."/>
        </authorList>
    </citation>
    <scope>NUCLEOTIDE SEQUENCE</scope>
    <source>
        <strain evidence="7">YMF1.00683</strain>
    </source>
</reference>
<dbReference type="Pfam" id="PF08598">
    <property type="entry name" value="Sds3"/>
    <property type="match status" value="1"/>
</dbReference>
<evidence type="ECO:0000256" key="3">
    <source>
        <dbReference type="ARBA" id="ARBA00023015"/>
    </source>
</evidence>
<dbReference type="AlphaFoldDB" id="A0AB34FMQ2"/>
<dbReference type="SMART" id="SM01401">
    <property type="entry name" value="Sds3"/>
    <property type="match status" value="1"/>
</dbReference>
<keyword evidence="5" id="KW-0539">Nucleus</keyword>
<dbReference type="PANTHER" id="PTHR21964">
    <property type="entry name" value="BREAST CANCER METASTASIS-SUPPRESSOR 1"/>
    <property type="match status" value="1"/>
</dbReference>
<evidence type="ECO:0000256" key="5">
    <source>
        <dbReference type="ARBA" id="ARBA00023242"/>
    </source>
</evidence>
<evidence type="ECO:0000256" key="2">
    <source>
        <dbReference type="ARBA" id="ARBA00022491"/>
    </source>
</evidence>
<proteinExistence type="predicted"/>
<feature type="region of interest" description="Disordered" evidence="6">
    <location>
        <begin position="309"/>
        <end position="348"/>
    </location>
</feature>
<feature type="compositionally biased region" description="Basic and acidic residues" evidence="6">
    <location>
        <begin position="224"/>
        <end position="234"/>
    </location>
</feature>
<evidence type="ECO:0000313" key="7">
    <source>
        <dbReference type="EMBL" id="KAJ6439646.1"/>
    </source>
</evidence>
<sequence length="526" mass="58460">MAASDAAVSSALGAKAERRSPPPATQSKRDRKRQAVLERLAALNEKFHDDKDSTYRDQLQKIQFEISHMQKFDPYASDALDVAIRLQDEYSQAMGTPVHAESARSLMDMAGVQLPQFMTDVQDLWEIRDYSLTQSKNEYERKVQEFQNTFTFKMKTAKREHEALNSTMRDRLINQLTNKKNRLVKEKEAFEISETNALLLHPSQFSLANPGSPGGQPGKRTTRNRKEADDFSEGKKRKRNGGEDDGSPAPSRRALDPNNTTPFWQSEKMRNEAKKRGADYSIGSLFTDKELSMHYNTAALAAHKSMVRHRVTGSDSSPEDSDSGDGEQASSVAMERQVSHATRSTRGTANQNFLDDKLLGIEGVTNYELPANLDIMHSQVDPKIPVGQPSYYLKTSLKASSENSAIPQTRDDDFKSDMQIIAALKQYDQTRKPGSHLDNPKGPRKTFEAVSTPYKTGKYLGFAALARDPNDLENYEEVLEDAAPRTSGLRETLQPASRQSSVAGGGGVAMSRQGTTGSGRGKSRRV</sequence>
<dbReference type="InterPro" id="IPR013907">
    <property type="entry name" value="Sds3"/>
</dbReference>
<keyword evidence="4" id="KW-0804">Transcription</keyword>
<organism evidence="7 8">
    <name type="scientific">Purpureocillium lavendulum</name>
    <dbReference type="NCBI Taxonomy" id="1247861"/>
    <lineage>
        <taxon>Eukaryota</taxon>
        <taxon>Fungi</taxon>
        <taxon>Dikarya</taxon>
        <taxon>Ascomycota</taxon>
        <taxon>Pezizomycotina</taxon>
        <taxon>Sordariomycetes</taxon>
        <taxon>Hypocreomycetidae</taxon>
        <taxon>Hypocreales</taxon>
        <taxon>Ophiocordycipitaceae</taxon>
        <taxon>Purpureocillium</taxon>
    </lineage>
</organism>
<comment type="subcellular location">
    <subcellularLocation>
        <location evidence="1">Nucleus</location>
    </subcellularLocation>
</comment>
<evidence type="ECO:0000313" key="8">
    <source>
        <dbReference type="Proteomes" id="UP001163105"/>
    </source>
</evidence>
<dbReference type="GO" id="GO:0005654">
    <property type="term" value="C:nucleoplasm"/>
    <property type="evidence" value="ECO:0007669"/>
    <property type="project" value="UniProtKB-ARBA"/>
</dbReference>
<evidence type="ECO:0000256" key="6">
    <source>
        <dbReference type="SAM" id="MobiDB-lite"/>
    </source>
</evidence>
<protein>
    <submittedName>
        <fullName evidence="7">Deacetylase complex subunit Sds3</fullName>
    </submittedName>
</protein>
<feature type="region of interest" description="Disordered" evidence="6">
    <location>
        <begin position="204"/>
        <end position="275"/>
    </location>
</feature>